<keyword evidence="1 3" id="KW-0378">Hydrolase</keyword>
<sequence>MSNTKMDWNNLLSGVRLRDGKVKDRTLYNEYDLRNDFDDDYSRLVSSSAVRRLQDKAQVFPLDNSDFVRTRLTHSHEVSTIGRSLGISIESRLIKDGLLDIGHKGKLGSLLAVAGLIHDLGNPPYGHYGEAAIQGFFSNWFKNDGLMFKKLLGTQKFADFTKFEGNAQTFRLVSKLNNLFDEYGFNLSAASLASILKYPRSSIEGNLDDQTRAEKKYGVSYKKFGYLQAETKRFDAVREYTGIGTHRHPVTFLLEAADDIAYAAADIEDGCKKRVLDFEIIQDKLSKHLKNGTEEEKDILSSFITSYEKNVEEKRSDRLDNAVQNLRIKAQGFMIKSVVKEFLLRHDDILNGDFDEDIIMASEARNVRKAMKEISYVIFDSKEIVLREYAGGKVVRGLLEMFVACVVSKNRKDPKTEEGKLYLLISGNYKDIMDKYCFEKDIEDPEEPSVYERLLLVTDFVCGMTDSYALDFYRRLTGISL</sequence>
<dbReference type="InterPro" id="IPR003607">
    <property type="entry name" value="HD/PDEase_dom"/>
</dbReference>
<gene>
    <name evidence="3" type="ORF">B9T62_01055</name>
</gene>
<dbReference type="GO" id="GO:0008832">
    <property type="term" value="F:dGTPase activity"/>
    <property type="evidence" value="ECO:0007669"/>
    <property type="project" value="TreeGrafter"/>
</dbReference>
<evidence type="ECO:0000259" key="2">
    <source>
        <dbReference type="PROSITE" id="PS51831"/>
    </source>
</evidence>
<evidence type="ECO:0000313" key="3">
    <source>
        <dbReference type="EMBL" id="ASA19534.1"/>
    </source>
</evidence>
<protein>
    <submittedName>
        <fullName evidence="3">Deoxyguanosinetriphosphate triphosphohydrolase</fullName>
    </submittedName>
</protein>
<dbReference type="InterPro" id="IPR050135">
    <property type="entry name" value="dGTPase-like"/>
</dbReference>
<dbReference type="AlphaFoldDB" id="A0A2Z2K512"/>
<dbReference type="Proteomes" id="UP000249890">
    <property type="component" value="Chromosome"/>
</dbReference>
<dbReference type="PANTHER" id="PTHR11373:SF32">
    <property type="entry name" value="DEOXYGUANOSINETRIPHOSPHATE TRIPHOSPHOHYDROLASE"/>
    <property type="match status" value="1"/>
</dbReference>
<reference evidence="3 4" key="1">
    <citation type="submission" date="2017-06" db="EMBL/GenBank/DDBJ databases">
        <title>Complete genome sequence of Paenibacillus donghaensis KCTC 13049T isolated from East Sea sediment, South Korea.</title>
        <authorList>
            <person name="Jung B.K."/>
            <person name="Hong S.-J."/>
            <person name="Shin J.-H."/>
        </authorList>
    </citation>
    <scope>NUCLEOTIDE SEQUENCE [LARGE SCALE GENOMIC DNA]</scope>
    <source>
        <strain evidence="3 4">KCTC 13049</strain>
    </source>
</reference>
<dbReference type="EMBL" id="CP021780">
    <property type="protein sequence ID" value="ASA19534.1"/>
    <property type="molecule type" value="Genomic_DNA"/>
</dbReference>
<dbReference type="InterPro" id="IPR006674">
    <property type="entry name" value="HD_domain"/>
</dbReference>
<dbReference type="KEGG" id="pdh:B9T62_01055"/>
<dbReference type="PROSITE" id="PS51831">
    <property type="entry name" value="HD"/>
    <property type="match status" value="1"/>
</dbReference>
<name>A0A2Z2K512_9BACL</name>
<dbReference type="OrthoDB" id="9803619at2"/>
<dbReference type="InterPro" id="IPR006261">
    <property type="entry name" value="dGTPase"/>
</dbReference>
<dbReference type="InterPro" id="IPR027432">
    <property type="entry name" value="dGTP_triphosphohydrolase_C"/>
</dbReference>
<dbReference type="PANTHER" id="PTHR11373">
    <property type="entry name" value="DEOXYNUCLEOSIDE TRIPHOSPHATE TRIPHOSPHOHYDROLASE"/>
    <property type="match status" value="1"/>
</dbReference>
<dbReference type="NCBIfam" id="TIGR01353">
    <property type="entry name" value="dGTP_triPase"/>
    <property type="match status" value="1"/>
</dbReference>
<dbReference type="Gene3D" id="1.10.3550.10">
    <property type="entry name" value="eoxyguanosinetriphosphate triphosphohydrolase domain-like"/>
    <property type="match status" value="1"/>
</dbReference>
<dbReference type="SUPFAM" id="SSF109604">
    <property type="entry name" value="HD-domain/PDEase-like"/>
    <property type="match status" value="1"/>
</dbReference>
<dbReference type="InterPro" id="IPR023293">
    <property type="entry name" value="dGTP_triP_hydro_central_sf"/>
</dbReference>
<keyword evidence="4" id="KW-1185">Reference proteome</keyword>
<dbReference type="Gene3D" id="1.10.3410.10">
    <property type="entry name" value="putative deoxyguanosinetriphosphate triphosphohydrolase like domain"/>
    <property type="match status" value="1"/>
</dbReference>
<feature type="domain" description="HD" evidence="2">
    <location>
        <begin position="71"/>
        <end position="263"/>
    </location>
</feature>
<proteinExistence type="predicted"/>
<dbReference type="Gene3D" id="1.10.3210.10">
    <property type="entry name" value="Hypothetical protein af1432"/>
    <property type="match status" value="1"/>
</dbReference>
<evidence type="ECO:0000313" key="4">
    <source>
        <dbReference type="Proteomes" id="UP000249890"/>
    </source>
</evidence>
<accession>A0A2Z2K512</accession>
<dbReference type="RefSeq" id="WP_087913559.1">
    <property type="nucleotide sequence ID" value="NZ_CP021780.1"/>
</dbReference>
<dbReference type="GO" id="GO:0006203">
    <property type="term" value="P:dGTP catabolic process"/>
    <property type="evidence" value="ECO:0007669"/>
    <property type="project" value="TreeGrafter"/>
</dbReference>
<evidence type="ECO:0000256" key="1">
    <source>
        <dbReference type="ARBA" id="ARBA00022801"/>
    </source>
</evidence>
<organism evidence="3 4">
    <name type="scientific">Paenibacillus donghaensis</name>
    <dbReference type="NCBI Taxonomy" id="414771"/>
    <lineage>
        <taxon>Bacteria</taxon>
        <taxon>Bacillati</taxon>
        <taxon>Bacillota</taxon>
        <taxon>Bacilli</taxon>
        <taxon>Bacillales</taxon>
        <taxon>Paenibacillaceae</taxon>
        <taxon>Paenibacillus</taxon>
    </lineage>
</organism>
<dbReference type="SMART" id="SM00471">
    <property type="entry name" value="HDc"/>
    <property type="match status" value="1"/>
</dbReference>